<dbReference type="EMBL" id="CAJNRE010018453">
    <property type="protein sequence ID" value="CAF2166920.1"/>
    <property type="molecule type" value="Genomic_DNA"/>
</dbReference>
<dbReference type="Pfam" id="PF03372">
    <property type="entry name" value="Exo_endo_phos"/>
    <property type="match status" value="1"/>
</dbReference>
<dbReference type="GO" id="GO:0004518">
    <property type="term" value="F:nuclease activity"/>
    <property type="evidence" value="ECO:0007669"/>
    <property type="project" value="UniProtKB-KW"/>
</dbReference>
<dbReference type="GO" id="GO:0016605">
    <property type="term" value="C:PML body"/>
    <property type="evidence" value="ECO:0007669"/>
    <property type="project" value="UniProtKB-SubCell"/>
</dbReference>
<dbReference type="Proteomes" id="UP000663855">
    <property type="component" value="Unassembled WGS sequence"/>
</dbReference>
<evidence type="ECO:0000256" key="3">
    <source>
        <dbReference type="ARBA" id="ARBA00004322"/>
    </source>
</evidence>
<dbReference type="InterPro" id="IPR005135">
    <property type="entry name" value="Endo/exonuclease/phosphatase"/>
</dbReference>
<dbReference type="Proteomes" id="UP000663824">
    <property type="component" value="Unassembled WGS sequence"/>
</dbReference>
<dbReference type="GO" id="GO:0046872">
    <property type="term" value="F:metal ion binding"/>
    <property type="evidence" value="ECO:0007669"/>
    <property type="project" value="UniProtKB-KW"/>
</dbReference>
<dbReference type="EMBL" id="CAJOBI010000946">
    <property type="protein sequence ID" value="CAF3854445.1"/>
    <property type="molecule type" value="Genomic_DNA"/>
</dbReference>
<dbReference type="Proteomes" id="UP000676336">
    <property type="component" value="Unassembled WGS sequence"/>
</dbReference>
<dbReference type="GO" id="GO:0006302">
    <property type="term" value="P:double-strand break repair"/>
    <property type="evidence" value="ECO:0007669"/>
    <property type="project" value="TreeGrafter"/>
</dbReference>
<dbReference type="PANTHER" id="PTHR15822">
    <property type="entry name" value="TRAF AND TNF RECEPTOR-ASSOCIATED PROTEIN"/>
    <property type="match status" value="1"/>
</dbReference>
<dbReference type="Gene3D" id="3.60.10.10">
    <property type="entry name" value="Endonuclease/exonuclease/phosphatase"/>
    <property type="match status" value="1"/>
</dbReference>
<evidence type="ECO:0000256" key="5">
    <source>
        <dbReference type="ARBA" id="ARBA00022723"/>
    </source>
</evidence>
<feature type="domain" description="Endonuclease/exonuclease/phosphatase" evidence="11">
    <location>
        <begin position="92"/>
        <end position="333"/>
    </location>
</feature>
<dbReference type="EMBL" id="CAJNOV010018261">
    <property type="protein sequence ID" value="CAF1618037.1"/>
    <property type="molecule type" value="Genomic_DNA"/>
</dbReference>
<dbReference type="EMBL" id="CAJOBJ010211685">
    <property type="protein sequence ID" value="CAF5012760.1"/>
    <property type="molecule type" value="Genomic_DNA"/>
</dbReference>
<keyword evidence="6" id="KW-0227">DNA damage</keyword>
<accession>A0A816C7J6</accession>
<sequence>MTIIRSVFGRTFLFSPRKTTSTLIQEQVKKKTKLIVPCSASTRQLFSHTNNKKHDEEISIPLWEYNNERYAWSQKPHYQNKPTKHWEIFRVLTYNIWFSKNYQPMRSNSLFGILNKSEAQVIGLQEMTKNILKQLLAQPFIQERYYISDVDGRTFNSSYGVILLIDKRLDISNLNLIDFPQSTMGRRLIFAEIKLDQSELLRIGTVHLESLDNKQQRLCQLDICQKVLTRSSASCILMGDFNFSADDEENIDQFNRLPQWIDVWPALIGSHNRGFTFDTETNLMIKPHYAIPKQARYDRIILHSQTIIPTHIQILGDQPTTSQEQFQTFPSDHFGLTAVFQNKKIKT</sequence>
<dbReference type="SUPFAM" id="SSF56219">
    <property type="entry name" value="DNase I-like"/>
    <property type="match status" value="1"/>
</dbReference>
<dbReference type="Proteomes" id="UP000663842">
    <property type="component" value="Unassembled WGS sequence"/>
</dbReference>
<dbReference type="EMBL" id="CAJOBH010009730">
    <property type="protein sequence ID" value="CAF4147947.1"/>
    <property type="molecule type" value="Genomic_DNA"/>
</dbReference>
<reference evidence="12" key="1">
    <citation type="submission" date="2021-02" db="EMBL/GenBank/DDBJ databases">
        <authorList>
            <person name="Nowell W R."/>
        </authorList>
    </citation>
    <scope>NUCLEOTIDE SEQUENCE</scope>
</reference>
<evidence type="ECO:0000313" key="13">
    <source>
        <dbReference type="EMBL" id="CAF1670343.1"/>
    </source>
</evidence>
<evidence type="ECO:0000259" key="11">
    <source>
        <dbReference type="Pfam" id="PF03372"/>
    </source>
</evidence>
<dbReference type="InterPro" id="IPR051547">
    <property type="entry name" value="TDP2-like"/>
</dbReference>
<dbReference type="AlphaFoldDB" id="A0A816C7J6"/>
<evidence type="ECO:0000256" key="9">
    <source>
        <dbReference type="ARBA" id="ARBA00023204"/>
    </source>
</evidence>
<keyword evidence="8" id="KW-0460">Magnesium</keyword>
<evidence type="ECO:0000256" key="2">
    <source>
        <dbReference type="ARBA" id="ARBA00001946"/>
    </source>
</evidence>
<gene>
    <name evidence="18" type="ORF">BYL167_LOCUS21380</name>
    <name evidence="12" type="ORF">CJN711_LOCUS37489</name>
    <name evidence="19" type="ORF">GIL414_LOCUS57977</name>
    <name evidence="13" type="ORF">KQP761_LOCUS34124</name>
    <name evidence="14" type="ORF">MBJ925_LOCUS33596</name>
    <name evidence="16" type="ORF">SMN809_LOCUS4202</name>
    <name evidence="17" type="ORF">UXM345_LOCUS19651</name>
    <name evidence="15" type="ORF">XDN619_LOCUS36714</name>
</gene>
<evidence type="ECO:0000313" key="12">
    <source>
        <dbReference type="EMBL" id="CAF1618037.1"/>
    </source>
</evidence>
<dbReference type="EMBL" id="CAJOBF010002821">
    <property type="protein sequence ID" value="CAF4057966.1"/>
    <property type="molecule type" value="Genomic_DNA"/>
</dbReference>
<evidence type="ECO:0000313" key="18">
    <source>
        <dbReference type="EMBL" id="CAF4147947.1"/>
    </source>
</evidence>
<proteinExistence type="predicted"/>
<evidence type="ECO:0000313" key="14">
    <source>
        <dbReference type="EMBL" id="CAF2166920.1"/>
    </source>
</evidence>
<evidence type="ECO:0000313" key="15">
    <source>
        <dbReference type="EMBL" id="CAF2266611.1"/>
    </source>
</evidence>
<keyword evidence="7" id="KW-0378">Hydrolase</keyword>
<dbReference type="EMBL" id="CAJNOW010019068">
    <property type="protein sequence ID" value="CAF1670343.1"/>
    <property type="molecule type" value="Genomic_DNA"/>
</dbReference>
<dbReference type="Proteomes" id="UP000663887">
    <property type="component" value="Unassembled WGS sequence"/>
</dbReference>
<organism evidence="12 20">
    <name type="scientific">Rotaria magnacalcarata</name>
    <dbReference type="NCBI Taxonomy" id="392030"/>
    <lineage>
        <taxon>Eukaryota</taxon>
        <taxon>Metazoa</taxon>
        <taxon>Spiralia</taxon>
        <taxon>Gnathifera</taxon>
        <taxon>Rotifera</taxon>
        <taxon>Eurotatoria</taxon>
        <taxon>Bdelloidea</taxon>
        <taxon>Philodinida</taxon>
        <taxon>Philodinidae</taxon>
        <taxon>Rotaria</taxon>
    </lineage>
</organism>
<evidence type="ECO:0000256" key="1">
    <source>
        <dbReference type="ARBA" id="ARBA00001936"/>
    </source>
</evidence>
<dbReference type="OrthoDB" id="9975959at2759"/>
<evidence type="ECO:0000313" key="17">
    <source>
        <dbReference type="EMBL" id="CAF4057966.1"/>
    </source>
</evidence>
<keyword evidence="5" id="KW-0479">Metal-binding</keyword>
<dbReference type="Proteomes" id="UP000681720">
    <property type="component" value="Unassembled WGS sequence"/>
</dbReference>
<keyword evidence="4" id="KW-0540">Nuclease</keyword>
<comment type="cofactor">
    <cofactor evidence="2">
        <name>Mg(2+)</name>
        <dbReference type="ChEBI" id="CHEBI:18420"/>
    </cofactor>
</comment>
<comment type="cofactor">
    <cofactor evidence="1">
        <name>Mn(2+)</name>
        <dbReference type="ChEBI" id="CHEBI:29035"/>
    </cofactor>
</comment>
<dbReference type="InterPro" id="IPR036691">
    <property type="entry name" value="Endo/exonu/phosph_ase_sf"/>
</dbReference>
<keyword evidence="9" id="KW-0234">DNA repair</keyword>
<evidence type="ECO:0000313" key="20">
    <source>
        <dbReference type="Proteomes" id="UP000663855"/>
    </source>
</evidence>
<keyword evidence="10" id="KW-0539">Nucleus</keyword>
<evidence type="ECO:0000256" key="7">
    <source>
        <dbReference type="ARBA" id="ARBA00022801"/>
    </source>
</evidence>
<evidence type="ECO:0000313" key="19">
    <source>
        <dbReference type="EMBL" id="CAF5012760.1"/>
    </source>
</evidence>
<comment type="caution">
    <text evidence="12">The sequence shown here is derived from an EMBL/GenBank/DDBJ whole genome shotgun (WGS) entry which is preliminary data.</text>
</comment>
<dbReference type="GO" id="GO:0005737">
    <property type="term" value="C:cytoplasm"/>
    <property type="evidence" value="ECO:0007669"/>
    <property type="project" value="TreeGrafter"/>
</dbReference>
<evidence type="ECO:0000256" key="4">
    <source>
        <dbReference type="ARBA" id="ARBA00022722"/>
    </source>
</evidence>
<dbReference type="GO" id="GO:0070260">
    <property type="term" value="F:5'-tyrosyl-DNA phosphodiesterase activity"/>
    <property type="evidence" value="ECO:0007669"/>
    <property type="project" value="TreeGrafter"/>
</dbReference>
<dbReference type="PANTHER" id="PTHR15822:SF4">
    <property type="entry name" value="TYROSYL-DNA PHOSPHODIESTERASE 2"/>
    <property type="match status" value="1"/>
</dbReference>
<name>A0A816C7J6_9BILA</name>
<protein>
    <recommendedName>
        <fullName evidence="11">Endonuclease/exonuclease/phosphatase domain-containing protein</fullName>
    </recommendedName>
</protein>
<evidence type="ECO:0000256" key="8">
    <source>
        <dbReference type="ARBA" id="ARBA00022842"/>
    </source>
</evidence>
<dbReference type="Proteomes" id="UP000681967">
    <property type="component" value="Unassembled WGS sequence"/>
</dbReference>
<comment type="subcellular location">
    <subcellularLocation>
        <location evidence="3">Nucleus</location>
        <location evidence="3">PML body</location>
    </subcellularLocation>
</comment>
<evidence type="ECO:0000256" key="6">
    <source>
        <dbReference type="ARBA" id="ARBA00022763"/>
    </source>
</evidence>
<evidence type="ECO:0000313" key="16">
    <source>
        <dbReference type="EMBL" id="CAF3854445.1"/>
    </source>
</evidence>
<dbReference type="GO" id="GO:0003697">
    <property type="term" value="F:single-stranded DNA binding"/>
    <property type="evidence" value="ECO:0007669"/>
    <property type="project" value="TreeGrafter"/>
</dbReference>
<dbReference type="CDD" id="cd09080">
    <property type="entry name" value="TDP2"/>
    <property type="match status" value="1"/>
</dbReference>
<dbReference type="Proteomes" id="UP000663834">
    <property type="component" value="Unassembled WGS sequence"/>
</dbReference>
<dbReference type="EMBL" id="CAJNRG010018958">
    <property type="protein sequence ID" value="CAF2266611.1"/>
    <property type="molecule type" value="Genomic_DNA"/>
</dbReference>
<evidence type="ECO:0000256" key="10">
    <source>
        <dbReference type="ARBA" id="ARBA00023242"/>
    </source>
</evidence>